<feature type="coiled-coil region" evidence="1">
    <location>
        <begin position="170"/>
        <end position="221"/>
    </location>
</feature>
<dbReference type="InterPro" id="IPR025476">
    <property type="entry name" value="Helitron_helicase-like"/>
</dbReference>
<dbReference type="PANTHER" id="PTHR45786">
    <property type="entry name" value="DNA BINDING PROTEIN-LIKE"/>
    <property type="match status" value="1"/>
</dbReference>
<evidence type="ECO:0000259" key="2">
    <source>
        <dbReference type="Pfam" id="PF14214"/>
    </source>
</evidence>
<dbReference type="AlphaFoldDB" id="A0AAE1P6B7"/>
<dbReference type="Proteomes" id="UP001292094">
    <property type="component" value="Unassembled WGS sequence"/>
</dbReference>
<gene>
    <name evidence="3" type="ORF">Pmani_026334</name>
</gene>
<protein>
    <recommendedName>
        <fullName evidence="2">Helitron helicase-like domain-containing protein</fullName>
    </recommendedName>
</protein>
<feature type="domain" description="Helitron helicase-like" evidence="2">
    <location>
        <begin position="695"/>
        <end position="819"/>
    </location>
</feature>
<reference evidence="3" key="1">
    <citation type="submission" date="2023-11" db="EMBL/GenBank/DDBJ databases">
        <title>Genome assemblies of two species of porcelain crab, Petrolisthes cinctipes and Petrolisthes manimaculis (Anomura: Porcellanidae).</title>
        <authorList>
            <person name="Angst P."/>
        </authorList>
    </citation>
    <scope>NUCLEOTIDE SEQUENCE</scope>
    <source>
        <strain evidence="3">PB745_02</strain>
        <tissue evidence="3">Gill</tissue>
    </source>
</reference>
<organism evidence="3 4">
    <name type="scientific">Petrolisthes manimaculis</name>
    <dbReference type="NCBI Taxonomy" id="1843537"/>
    <lineage>
        <taxon>Eukaryota</taxon>
        <taxon>Metazoa</taxon>
        <taxon>Ecdysozoa</taxon>
        <taxon>Arthropoda</taxon>
        <taxon>Crustacea</taxon>
        <taxon>Multicrustacea</taxon>
        <taxon>Malacostraca</taxon>
        <taxon>Eumalacostraca</taxon>
        <taxon>Eucarida</taxon>
        <taxon>Decapoda</taxon>
        <taxon>Pleocyemata</taxon>
        <taxon>Anomura</taxon>
        <taxon>Galatheoidea</taxon>
        <taxon>Porcellanidae</taxon>
        <taxon>Petrolisthes</taxon>
    </lineage>
</organism>
<evidence type="ECO:0000313" key="3">
    <source>
        <dbReference type="EMBL" id="KAK4301556.1"/>
    </source>
</evidence>
<dbReference type="EMBL" id="JAWZYT010002861">
    <property type="protein sequence ID" value="KAK4301556.1"/>
    <property type="molecule type" value="Genomic_DNA"/>
</dbReference>
<keyword evidence="1" id="KW-0175">Coiled coil</keyword>
<evidence type="ECO:0000256" key="1">
    <source>
        <dbReference type="SAM" id="Coils"/>
    </source>
</evidence>
<dbReference type="PANTHER" id="PTHR45786:SF74">
    <property type="entry name" value="ATP-DEPENDENT DNA HELICASE"/>
    <property type="match status" value="1"/>
</dbReference>
<keyword evidence="4" id="KW-1185">Reference proteome</keyword>
<sequence length="843" mass="97651">MADNPIIRLQRHRHLWWWVTKVKKLNRCILQDKALNNSLRAEHARAFPDLYGSVVRPVIDVKESIHQFHCKVLQFNQSLKEGAPEYCDAKFDVLKLFDGEIEAERSAGFLKHYQPTRKYFAKNVGSYDHRAFQMHYLDQAYSKYKRDHRPINKYIKRQLAKRLKIEGVARQKEERAQKKILRELEKVEIRRNNPIITRAEINEAKHKKKEEEQVLKQITNQQREEAKLLKIEGIACRKEEGAQKKILRELEKVEIKRKKTIITQAQNTLRDCGSTDQLEPEELAEEQEKRHLINVRDTSDDVEVDARAMAHLPGATRKGVKRHYMGKIGDFNCKLCRALLWNGEKHSLCCSSGQIRRTELSEIGGLKALYNRTSELSERFLKGISGFNMFFSFTSFATSSKLENSSEASMCYKIKGRIYHRLATLDPELMLKDITTEDFVKGNDNGTAGRGTNAVALNRIIQGLTNNNGQEVNEKEKGVFQDKQKGYLDLFFHFERDLQIKLRTQSVTRMSHANIGNKSDTKEKAVTMRRRRREETEISENEAIVTILYDYMVNNNVCLKGLLGEYSSTKSLMSDYIKNNGEIPEMSITLKSSEGLNTREHKGVYHLPTSSSQVGAIINLDSDTDHLSITVRSPKPDSKYRVFILNHHNYFYDGFQYPLIIPNGDIGYHYQLRAGARLYGRARKNKSLSPCMFYASLYMERKDQFNYITKSRMLFQQYAVDNYVKVETARLAYIRLNQRELRKKRSDILLGDSTGDKSSFEQRIIIPASFVGGPRYMKQRQQDALTFVSQYGSPDFFITFTFNPKWVEIGEAMSKENQEDYLSEDTAIEGEEMDIQTSVFNGM</sequence>
<accession>A0AAE1P6B7</accession>
<dbReference type="Pfam" id="PF14214">
    <property type="entry name" value="Helitron_like_N"/>
    <property type="match status" value="1"/>
</dbReference>
<comment type="caution">
    <text evidence="3">The sequence shown here is derived from an EMBL/GenBank/DDBJ whole genome shotgun (WGS) entry which is preliminary data.</text>
</comment>
<proteinExistence type="predicted"/>
<name>A0AAE1P6B7_9EUCA</name>
<evidence type="ECO:0000313" key="4">
    <source>
        <dbReference type="Proteomes" id="UP001292094"/>
    </source>
</evidence>